<dbReference type="GO" id="GO:0032259">
    <property type="term" value="P:methylation"/>
    <property type="evidence" value="ECO:0007669"/>
    <property type="project" value="UniProtKB-KW"/>
</dbReference>
<evidence type="ECO:0000256" key="5">
    <source>
        <dbReference type="ARBA" id="ARBA00023015"/>
    </source>
</evidence>
<comment type="caution">
    <text evidence="11">The sequence shown here is derived from an EMBL/GenBank/DDBJ whole genome shotgun (WGS) entry which is preliminary data.</text>
</comment>
<evidence type="ECO:0000256" key="6">
    <source>
        <dbReference type="ARBA" id="ARBA00023163"/>
    </source>
</evidence>
<evidence type="ECO:0000256" key="9">
    <source>
        <dbReference type="ARBA" id="ARBA00047870"/>
    </source>
</evidence>
<dbReference type="EMBL" id="QGDH01000044">
    <property type="protein sequence ID" value="RAR12840.1"/>
    <property type="molecule type" value="Genomic_DNA"/>
</dbReference>
<evidence type="ECO:0000256" key="3">
    <source>
        <dbReference type="ARBA" id="ARBA00022679"/>
    </source>
</evidence>
<dbReference type="STRING" id="183478.A0A364N6F3"/>
<dbReference type="InterPro" id="IPR029063">
    <property type="entry name" value="SAM-dependent_MTases_sf"/>
</dbReference>
<evidence type="ECO:0000256" key="1">
    <source>
        <dbReference type="ARBA" id="ARBA00004123"/>
    </source>
</evidence>
<evidence type="ECO:0000313" key="12">
    <source>
        <dbReference type="Proteomes" id="UP000249619"/>
    </source>
</evidence>
<proteinExistence type="inferred from homology"/>
<accession>A0A364N6F3</accession>
<keyword evidence="5" id="KW-0805">Transcription regulation</keyword>
<keyword evidence="4" id="KW-0949">S-adenosyl-L-methionine</keyword>
<dbReference type="PANTHER" id="PTHR43591">
    <property type="entry name" value="METHYLTRANSFERASE"/>
    <property type="match status" value="1"/>
</dbReference>
<comment type="subcellular location">
    <subcellularLocation>
        <location evidence="1">Nucleus</location>
    </subcellularLocation>
</comment>
<keyword evidence="12" id="KW-1185">Reference proteome</keyword>
<keyword evidence="6" id="KW-0804">Transcription</keyword>
<dbReference type="GO" id="GO:0008168">
    <property type="term" value="F:methyltransferase activity"/>
    <property type="evidence" value="ECO:0007669"/>
    <property type="project" value="UniProtKB-KW"/>
</dbReference>
<feature type="compositionally biased region" description="Low complexity" evidence="10">
    <location>
        <begin position="84"/>
        <end position="95"/>
    </location>
</feature>
<dbReference type="AlphaFoldDB" id="A0A364N6F3"/>
<protein>
    <submittedName>
        <fullName evidence="11">S-adenosyl-l-methionine-dependent methyltransferase</fullName>
    </submittedName>
</protein>
<dbReference type="CDD" id="cd02440">
    <property type="entry name" value="AdoMet_MTases"/>
    <property type="match status" value="1"/>
</dbReference>
<keyword evidence="3 11" id="KW-0808">Transferase</keyword>
<dbReference type="Gene3D" id="3.40.50.150">
    <property type="entry name" value="Vaccinia Virus protein VP39"/>
    <property type="match status" value="1"/>
</dbReference>
<feature type="compositionally biased region" description="Pro residues" evidence="10">
    <location>
        <begin position="52"/>
        <end position="63"/>
    </location>
</feature>
<dbReference type="Proteomes" id="UP000249619">
    <property type="component" value="Unassembled WGS sequence"/>
</dbReference>
<evidence type="ECO:0000256" key="2">
    <source>
        <dbReference type="ARBA" id="ARBA00022603"/>
    </source>
</evidence>
<comment type="similarity">
    <text evidence="8">Belongs to the methyltransferase superfamily. LaeA methyltransferase family.</text>
</comment>
<evidence type="ECO:0000256" key="10">
    <source>
        <dbReference type="SAM" id="MobiDB-lite"/>
    </source>
</evidence>
<organism evidence="11 12">
    <name type="scientific">Stemphylium lycopersici</name>
    <name type="common">Tomato gray leaf spot disease fungus</name>
    <name type="synonym">Thyrospora lycopersici</name>
    <dbReference type="NCBI Taxonomy" id="183478"/>
    <lineage>
        <taxon>Eukaryota</taxon>
        <taxon>Fungi</taxon>
        <taxon>Dikarya</taxon>
        <taxon>Ascomycota</taxon>
        <taxon>Pezizomycotina</taxon>
        <taxon>Dothideomycetes</taxon>
        <taxon>Pleosporomycetidae</taxon>
        <taxon>Pleosporales</taxon>
        <taxon>Pleosporineae</taxon>
        <taxon>Pleosporaceae</taxon>
        <taxon>Stemphylium</taxon>
    </lineage>
</organism>
<evidence type="ECO:0000313" key="11">
    <source>
        <dbReference type="EMBL" id="RAR12840.1"/>
    </source>
</evidence>
<evidence type="ECO:0000256" key="7">
    <source>
        <dbReference type="ARBA" id="ARBA00023242"/>
    </source>
</evidence>
<feature type="compositionally biased region" description="Low complexity" evidence="10">
    <location>
        <begin position="105"/>
        <end position="125"/>
    </location>
</feature>
<dbReference type="PANTHER" id="PTHR43591:SF30">
    <property type="entry name" value="PROTEIN-METHIONINE METHYLTRANSFERASE LAEA"/>
    <property type="match status" value="1"/>
</dbReference>
<keyword evidence="7" id="KW-0539">Nucleus</keyword>
<sequence>MRLVSPGHWEAPGMHLSCGPSSLSGVGEQLAVVKTGASGERAAGSMAAATAPAPPAPPAPPPARFQRMPLDPGDHPRHHRHRQQQQQQQQRQQEPPQQPTTIENPSSTIATITTTTPSPAATLPFTPQPPPLFAPEAGQRSSLAPMVTMTSNGLPVPAQNSNYMENGRWYHGFRRGLYMYPCDEPEKDRMDIYHQFFAVARRNQLHQAPVQPHLQPRILDIGCGTGIWAIDMADSRRIPPNLRFRVPRDYESPWTLGEDSWDLIHLRMACGSVTSWPELYQKIYSHLKPGTGWIEHIEIDMEPRCDDYTLPPDSMLRKWYGWLADATQRVSRPIAYEHRTRQLLQAAGFIDIQETVIRVPYNTWPNDPHQKDIGRWYNLGLTEGLEALTFAPLTRVYQWDLNAHVRPIVESVRRELCNRKIHAYNNMTLFIDTVTGRVCIAQRATWQPSRTPDTLAPNFPALC</sequence>
<dbReference type="GO" id="GO:0005634">
    <property type="term" value="C:nucleus"/>
    <property type="evidence" value="ECO:0007669"/>
    <property type="project" value="UniProtKB-SubCell"/>
</dbReference>
<reference evidence="12" key="1">
    <citation type="submission" date="2018-05" db="EMBL/GenBank/DDBJ databases">
        <title>Draft genome sequence of Stemphylium lycopersici strain CIDEFI 213.</title>
        <authorList>
            <person name="Medina R."/>
            <person name="Franco M.E.E."/>
            <person name="Lucentini C.G."/>
            <person name="Saparrat M.C.N."/>
            <person name="Balatti P.A."/>
        </authorList>
    </citation>
    <scope>NUCLEOTIDE SEQUENCE [LARGE SCALE GENOMIC DNA]</scope>
    <source>
        <strain evidence="12">CIDEFI 213</strain>
    </source>
</reference>
<feature type="region of interest" description="Disordered" evidence="10">
    <location>
        <begin position="36"/>
        <end position="137"/>
    </location>
</feature>
<keyword evidence="2 11" id="KW-0489">Methyltransferase</keyword>
<gene>
    <name evidence="11" type="ORF">DDE83_003759</name>
</gene>
<name>A0A364N6F3_STELY</name>
<dbReference type="Pfam" id="PF13489">
    <property type="entry name" value="Methyltransf_23"/>
    <property type="match status" value="1"/>
</dbReference>
<comment type="catalytic activity">
    <reaction evidence="9">
        <text>L-methionyl-[protein] + S-adenosyl-L-methionine = S-methyl-L-methionyl-[protein] + S-adenosyl-L-homocysteine</text>
        <dbReference type="Rhea" id="RHEA:60560"/>
        <dbReference type="Rhea" id="RHEA-COMP:12313"/>
        <dbReference type="Rhea" id="RHEA-COMP:15592"/>
        <dbReference type="ChEBI" id="CHEBI:16044"/>
        <dbReference type="ChEBI" id="CHEBI:57856"/>
        <dbReference type="ChEBI" id="CHEBI:59789"/>
        <dbReference type="ChEBI" id="CHEBI:142742"/>
    </reaction>
    <physiologicalReaction direction="left-to-right" evidence="9">
        <dbReference type="Rhea" id="RHEA:60561"/>
    </physiologicalReaction>
</comment>
<evidence type="ECO:0000256" key="8">
    <source>
        <dbReference type="ARBA" id="ARBA00038158"/>
    </source>
</evidence>
<dbReference type="SUPFAM" id="SSF53335">
    <property type="entry name" value="S-adenosyl-L-methionine-dependent methyltransferases"/>
    <property type="match status" value="1"/>
</dbReference>
<evidence type="ECO:0000256" key="4">
    <source>
        <dbReference type="ARBA" id="ARBA00022691"/>
    </source>
</evidence>